<proteinExistence type="predicted"/>
<sequence length="118" mass="13530">MERNLTLFPQDANGDALWQMLLEGDDLSEVREVEFSVLFPTQELALQFGHLLLENNQKLSFCPFQGDTDYPWEITAYPEMGVSYENIMAYQHLLESSSAPLKGKFDGWYCVTPGKLPY</sequence>
<feature type="domain" description="Regulator of ribonuclease activity B" evidence="1">
    <location>
        <begin position="10"/>
        <end position="110"/>
    </location>
</feature>
<protein>
    <recommendedName>
        <fullName evidence="1">Regulator of ribonuclease activity B domain-containing protein</fullName>
    </recommendedName>
</protein>
<evidence type="ECO:0000313" key="2">
    <source>
        <dbReference type="EMBL" id="MBB6543342.1"/>
    </source>
</evidence>
<dbReference type="RefSeq" id="WP_184424140.1">
    <property type="nucleotide sequence ID" value="NZ_AP027362.1"/>
</dbReference>
<dbReference type="Proteomes" id="UP000537141">
    <property type="component" value="Unassembled WGS sequence"/>
</dbReference>
<dbReference type="InterPro" id="IPR036701">
    <property type="entry name" value="RraB-like_sf"/>
</dbReference>
<dbReference type="InterPro" id="IPR009671">
    <property type="entry name" value="RraB_dom"/>
</dbReference>
<reference evidence="2 3" key="1">
    <citation type="submission" date="2020-08" db="EMBL/GenBank/DDBJ databases">
        <title>Genomic Encyclopedia of Type Strains, Phase IV (KMG-IV): sequencing the most valuable type-strain genomes for metagenomic binning, comparative biology and taxonomic classification.</title>
        <authorList>
            <person name="Goeker M."/>
        </authorList>
    </citation>
    <scope>NUCLEOTIDE SEQUENCE [LARGE SCALE GENOMIC DNA]</scope>
    <source>
        <strain evidence="2 3">DSM 26287</strain>
    </source>
</reference>
<dbReference type="EMBL" id="JACHHU010000013">
    <property type="protein sequence ID" value="MBB6543342.1"/>
    <property type="molecule type" value="Genomic_DNA"/>
</dbReference>
<evidence type="ECO:0000259" key="1">
    <source>
        <dbReference type="Pfam" id="PF06877"/>
    </source>
</evidence>
<dbReference type="Gene3D" id="3.30.70.970">
    <property type="entry name" value="RraB-like"/>
    <property type="match status" value="1"/>
</dbReference>
<gene>
    <name evidence="2" type="ORF">HNQ55_001857</name>
</gene>
<organism evidence="2 3">
    <name type="scientific">Thalassotalea piscium</name>
    <dbReference type="NCBI Taxonomy" id="1230533"/>
    <lineage>
        <taxon>Bacteria</taxon>
        <taxon>Pseudomonadati</taxon>
        <taxon>Pseudomonadota</taxon>
        <taxon>Gammaproteobacteria</taxon>
        <taxon>Alteromonadales</taxon>
        <taxon>Colwelliaceae</taxon>
        <taxon>Thalassotalea</taxon>
    </lineage>
</organism>
<dbReference type="SUPFAM" id="SSF89946">
    <property type="entry name" value="Hypothetical protein VC0424"/>
    <property type="match status" value="1"/>
</dbReference>
<dbReference type="Pfam" id="PF06877">
    <property type="entry name" value="RraB"/>
    <property type="match status" value="1"/>
</dbReference>
<dbReference type="AlphaFoldDB" id="A0A7X0NH33"/>
<evidence type="ECO:0000313" key="3">
    <source>
        <dbReference type="Proteomes" id="UP000537141"/>
    </source>
</evidence>
<keyword evidence="3" id="KW-1185">Reference proteome</keyword>
<accession>A0A7X0NH33</accession>
<name>A0A7X0NH33_9GAMM</name>
<comment type="caution">
    <text evidence="2">The sequence shown here is derived from an EMBL/GenBank/DDBJ whole genome shotgun (WGS) entry which is preliminary data.</text>
</comment>